<feature type="compositionally biased region" description="Basic and acidic residues" evidence="5">
    <location>
        <begin position="1654"/>
        <end position="1670"/>
    </location>
</feature>
<dbReference type="PANTHER" id="PTHR47136:SF1">
    <property type="entry name" value="SYNEMIN"/>
    <property type="match status" value="1"/>
</dbReference>
<gene>
    <name evidence="7" type="primary">SYNM</name>
</gene>
<dbReference type="GO" id="GO:0005882">
    <property type="term" value="C:intermediate filament"/>
    <property type="evidence" value="ECO:0007669"/>
    <property type="project" value="UniProtKB-KW"/>
</dbReference>
<reference evidence="7 8" key="1">
    <citation type="journal article" date="2019" name="Proc. Natl. Acad. Sci. U.S.A.">
        <title>Regulatory changes in pterin and carotenoid genes underlie balanced color polymorphisms in the wall lizard.</title>
        <authorList>
            <person name="Andrade P."/>
            <person name="Pinho C."/>
            <person name="Perez I de Lanuza G."/>
            <person name="Afonso S."/>
            <person name="Brejcha J."/>
            <person name="Rubin C.J."/>
            <person name="Wallerman O."/>
            <person name="Pereira P."/>
            <person name="Sabatino S.J."/>
            <person name="Bellati A."/>
            <person name="Pellitteri-Rosa D."/>
            <person name="Bosakova Z."/>
            <person name="Bunikis I."/>
            <person name="Carretero M.A."/>
            <person name="Feiner N."/>
            <person name="Marsik P."/>
            <person name="Pauperio F."/>
            <person name="Salvi D."/>
            <person name="Soler L."/>
            <person name="While G.M."/>
            <person name="Uller T."/>
            <person name="Font E."/>
            <person name="Andersson L."/>
            <person name="Carneiro M."/>
        </authorList>
    </citation>
    <scope>NUCLEOTIDE SEQUENCE</scope>
</reference>
<dbReference type="GeneTree" id="ENSGT00940000159268"/>
<reference evidence="7" key="3">
    <citation type="submission" date="2025-09" db="UniProtKB">
        <authorList>
            <consortium name="Ensembl"/>
        </authorList>
    </citation>
    <scope>IDENTIFICATION</scope>
</reference>
<feature type="compositionally biased region" description="Pro residues" evidence="5">
    <location>
        <begin position="16"/>
        <end position="33"/>
    </location>
</feature>
<evidence type="ECO:0000256" key="4">
    <source>
        <dbReference type="SAM" id="Coils"/>
    </source>
</evidence>
<feature type="region of interest" description="Disordered" evidence="5">
    <location>
        <begin position="514"/>
        <end position="601"/>
    </location>
</feature>
<feature type="region of interest" description="Disordered" evidence="5">
    <location>
        <begin position="474"/>
        <end position="496"/>
    </location>
</feature>
<reference evidence="7" key="2">
    <citation type="submission" date="2025-08" db="UniProtKB">
        <authorList>
            <consortium name="Ensembl"/>
        </authorList>
    </citation>
    <scope>IDENTIFICATION</scope>
</reference>
<dbReference type="GO" id="GO:0017166">
    <property type="term" value="F:vinculin binding"/>
    <property type="evidence" value="ECO:0007669"/>
    <property type="project" value="Ensembl"/>
</dbReference>
<dbReference type="GO" id="GO:0042383">
    <property type="term" value="C:sarcolemma"/>
    <property type="evidence" value="ECO:0007669"/>
    <property type="project" value="TreeGrafter"/>
</dbReference>
<evidence type="ECO:0000256" key="3">
    <source>
        <dbReference type="RuleBase" id="RU000685"/>
    </source>
</evidence>
<dbReference type="CTD" id="23336"/>
<feature type="region of interest" description="Disordered" evidence="5">
    <location>
        <begin position="219"/>
        <end position="247"/>
    </location>
</feature>
<dbReference type="PROSITE" id="PS51842">
    <property type="entry name" value="IF_ROD_2"/>
    <property type="match status" value="1"/>
</dbReference>
<dbReference type="GO" id="GO:0019215">
    <property type="term" value="F:intermediate filament binding"/>
    <property type="evidence" value="ECO:0007669"/>
    <property type="project" value="TreeGrafter"/>
</dbReference>
<keyword evidence="8" id="KW-1185">Reference proteome</keyword>
<dbReference type="PROSITE" id="PS00226">
    <property type="entry name" value="IF_ROD_1"/>
    <property type="match status" value="1"/>
</dbReference>
<feature type="compositionally biased region" description="Basic and acidic residues" evidence="5">
    <location>
        <begin position="589"/>
        <end position="601"/>
    </location>
</feature>
<dbReference type="GO" id="GO:0043034">
    <property type="term" value="C:costamere"/>
    <property type="evidence" value="ECO:0007669"/>
    <property type="project" value="Ensembl"/>
</dbReference>
<feature type="region of interest" description="Disordered" evidence="5">
    <location>
        <begin position="1360"/>
        <end position="1381"/>
    </location>
</feature>
<dbReference type="PANTHER" id="PTHR47136">
    <property type="entry name" value="SYNEMIN"/>
    <property type="match status" value="1"/>
</dbReference>
<evidence type="ECO:0000313" key="7">
    <source>
        <dbReference type="Ensembl" id="ENSPMRP00000020283.1"/>
    </source>
</evidence>
<name>A0A670J729_PODMU</name>
<evidence type="ECO:0000313" key="8">
    <source>
        <dbReference type="Proteomes" id="UP000472272"/>
    </source>
</evidence>
<feature type="compositionally biased region" description="Basic and acidic residues" evidence="5">
    <location>
        <begin position="516"/>
        <end position="528"/>
    </location>
</feature>
<keyword evidence="2 4" id="KW-0175">Coiled coil</keyword>
<evidence type="ECO:0000256" key="2">
    <source>
        <dbReference type="ARBA" id="ARBA00023054"/>
    </source>
</evidence>
<evidence type="ECO:0000259" key="6">
    <source>
        <dbReference type="PROSITE" id="PS51842"/>
    </source>
</evidence>
<dbReference type="KEGG" id="pmua:114584179"/>
<sequence>MKQDWKGMRPAGAALRPPPAAGSPHPPAQPAFPVPGQNRNAAVGAQRASAPWRGAGARRSKAGAVRGPEADLQEVATMQRADWDEQSELRELNSRLWLYVSRVRELEEENRRLAQELGALRGRERQVCRLQEHEEEVAELRLLVSELSRAKGEAELDRDALRQELASLERLGAQSVELRRRRLEPELAELRQQLELLRADCAALEALLERLRAEHRRLQEERRRRPQRLPALLPPPPPARTSTRAVSRRELEDSYALVLSWSCEQSLERYEAELQALQELEGRLGRENLQKLRAHNEQSRRQLDELHRRCQELGALAERLEQERLAQQERQGAELAEYQVIIEALEEEKHFLTMSIAEYLKDYHELLQVKAGLSLEIETYRALLEGESSQWILMWDEEHGRKLPQGVRNKLYEYSNRHSAYQQAKGRRTFPAIQNVDTRYKSPVTNISSSAVYSSQTKTGGMQTVTPGRPLRRDAFRTEHRPSAAVTKDTTRKRTMTEQREMRTFTPPYLISQGKEAQRRTFPERQKTEAGSTVSLKESTTIQKGTTSPNISENARAKVGMFPSSGLSSSSKETKYERTIEGTQTRVSEQIKDSKPVKEEKTALLEGRERNERWPKEKIDSATVKTDKKSINVSFEKKTEIKEGIIEEKQTVEGSTMKDNMRGSGLLGDKAPKPGSYVRWEERIRVDTPGKNLPTDTRMEESHSFQREKNVSMATQSKEAAEIPIPSEVYTHSQVLKDNSVERTLQDLKPSVEKQKDDTTFKLVKESNQDEKGSSKIDTLLQESIAESIVSDILKGFVQKPSDGGDPSDFKVISIEKKDISENGKVKTEINIQSTVQDELHISDEFDLGTSLEKDVKKVLGDIKGIPDEGVIEDLVKGKGGKGKRTVKVEIVEEPMESTAEMESSTPFEVEEVEDTLPDMARHLYYGDEDRATTSTIKDVKQKQPSVIVSHVEEVSEGDDVVDEEKYFVSTPEERPLGEEEASLYGQIHIEEESTVKYSWQDQFLQGSQTKINEGMGSPELIYQVMGGGTAAYISKEEVPKEQVAHAESIVIEKEIKIPQKFQESIKDLFSQESKDPKLQLKEALEKLDHTLPESVKQELSALTEEGQADASSLEVDIKKTEDTKKGGLVTIVAEVNLSQVLNPDQLNAELLGKMKLPTQLPSDDDFDDRRKQESESYSGGRKNVDIDVSSTPWTIEEVSSSSKLSSSDAREYHTNEQVIHQVPVFKTMEINRGGGEYSSQGSSDVNRHFQQIVVGPTEIHRTEQVLYEGPISETLEFGSGGFQTGASADISQSTKEFNLGPKEIQTTEKIIYRGPVHKTMEMSGPESPTQAQFSAEIRSSKHVTLGSNQIIEETVFEGPASGLSSNSSSEAVSQTKGPVESSSLIRHIRIDPKQVHTEQVVYEEPLSGFVELSSTGGHTVTEQTVRHIRLGQKDTHISDQTIYDESLLKATEFGGSPDKHFKEGMVDTNTTVRHIKLSPKPFVTTEEIVFKMPTSEQHLEFSEMGQAFSSEGLVTHIKLGQKEVLSSERVVYQGSLSESSGISSPGEDIWEEGGSMEVSRSMRHVRLSPAETHAEQIIFHGPISETVRVGTAELSPTDGPSESSKSVGHIKIGPKEKSFTFQMDVTNVEGGRQDATILVPNRKKAAASQLEGTMKDDQKDTDSEQRLEESTFDETVQLQRMVDQRSVISDEKKTAVLYLNEKEEEEEEDDGPWF</sequence>
<dbReference type="OMA" id="KMLYASE"/>
<dbReference type="SMART" id="SM01391">
    <property type="entry name" value="Filament"/>
    <property type="match status" value="1"/>
</dbReference>
<dbReference type="GO" id="GO:0045104">
    <property type="term" value="P:intermediate filament cytoskeleton organization"/>
    <property type="evidence" value="ECO:0007669"/>
    <property type="project" value="InterPro"/>
</dbReference>
<feature type="domain" description="IF rod" evidence="6">
    <location>
        <begin position="85"/>
        <end position="391"/>
    </location>
</feature>
<dbReference type="InterPro" id="IPR039008">
    <property type="entry name" value="IF_rod_dom"/>
</dbReference>
<dbReference type="Ensembl" id="ENSPMRT00000021537.1">
    <property type="protein sequence ID" value="ENSPMRP00000020283.1"/>
    <property type="gene ID" value="ENSPMRG00000013204.1"/>
</dbReference>
<dbReference type="InterPro" id="IPR030634">
    <property type="entry name" value="SYNM"/>
</dbReference>
<feature type="region of interest" description="Disordered" evidence="5">
    <location>
        <begin position="1"/>
        <end position="69"/>
    </location>
</feature>
<dbReference type="GeneID" id="114584179"/>
<dbReference type="InterPro" id="IPR018039">
    <property type="entry name" value="IF_conserved"/>
</dbReference>
<proteinExistence type="inferred from homology"/>
<protein>
    <submittedName>
        <fullName evidence="7">Synemin</fullName>
    </submittedName>
</protein>
<dbReference type="Proteomes" id="UP000472272">
    <property type="component" value="Chromosome 14"/>
</dbReference>
<dbReference type="GO" id="GO:0008307">
    <property type="term" value="F:structural constituent of muscle"/>
    <property type="evidence" value="ECO:0007669"/>
    <property type="project" value="Ensembl"/>
</dbReference>
<feature type="region of interest" description="Disordered" evidence="5">
    <location>
        <begin position="1158"/>
        <end position="1189"/>
    </location>
</feature>
<feature type="compositionally biased region" description="Low complexity" evidence="5">
    <location>
        <begin position="1362"/>
        <end position="1374"/>
    </location>
</feature>
<dbReference type="SUPFAM" id="SSF64593">
    <property type="entry name" value="Intermediate filament protein, coiled coil region"/>
    <property type="match status" value="2"/>
</dbReference>
<accession>A0A670J729</accession>
<organism evidence="7 8">
    <name type="scientific">Podarcis muralis</name>
    <name type="common">Wall lizard</name>
    <name type="synonym">Lacerta muralis</name>
    <dbReference type="NCBI Taxonomy" id="64176"/>
    <lineage>
        <taxon>Eukaryota</taxon>
        <taxon>Metazoa</taxon>
        <taxon>Chordata</taxon>
        <taxon>Craniata</taxon>
        <taxon>Vertebrata</taxon>
        <taxon>Euteleostomi</taxon>
        <taxon>Lepidosauria</taxon>
        <taxon>Squamata</taxon>
        <taxon>Bifurcata</taxon>
        <taxon>Unidentata</taxon>
        <taxon>Episquamata</taxon>
        <taxon>Laterata</taxon>
        <taxon>Lacertibaenia</taxon>
        <taxon>Lacertidae</taxon>
        <taxon>Podarcis</taxon>
    </lineage>
</organism>
<feature type="coiled-coil region" evidence="4">
    <location>
        <begin position="260"/>
        <end position="362"/>
    </location>
</feature>
<feature type="compositionally biased region" description="Polar residues" evidence="5">
    <location>
        <begin position="529"/>
        <end position="553"/>
    </location>
</feature>
<comment type="similarity">
    <text evidence="3">Belongs to the intermediate filament family.</text>
</comment>
<dbReference type="RefSeq" id="XP_028561604.1">
    <property type="nucleotide sequence ID" value="XM_028705771.1"/>
</dbReference>
<evidence type="ECO:0000256" key="1">
    <source>
        <dbReference type="ARBA" id="ARBA00022754"/>
    </source>
</evidence>
<evidence type="ECO:0000256" key="5">
    <source>
        <dbReference type="SAM" id="MobiDB-lite"/>
    </source>
</evidence>
<keyword evidence="1 3" id="KW-0403">Intermediate filament</keyword>
<dbReference type="Pfam" id="PF00038">
    <property type="entry name" value="Filament"/>
    <property type="match status" value="1"/>
</dbReference>
<dbReference type="GO" id="GO:0060053">
    <property type="term" value="C:neurofilament cytoskeleton"/>
    <property type="evidence" value="ECO:0007669"/>
    <property type="project" value="TreeGrafter"/>
</dbReference>
<feature type="region of interest" description="Disordered" evidence="5">
    <location>
        <begin position="1644"/>
        <end position="1673"/>
    </location>
</feature>
<dbReference type="GO" id="GO:0005200">
    <property type="term" value="F:structural constituent of cytoskeleton"/>
    <property type="evidence" value="ECO:0007669"/>
    <property type="project" value="Ensembl"/>
</dbReference>
<dbReference type="GO" id="GO:0031443">
    <property type="term" value="P:fast-twitch skeletal muscle fiber contraction"/>
    <property type="evidence" value="ECO:0007669"/>
    <property type="project" value="TreeGrafter"/>
</dbReference>
<dbReference type="Gene3D" id="1.20.5.170">
    <property type="match status" value="1"/>
</dbReference>
<dbReference type="OrthoDB" id="9949055at2759"/>